<dbReference type="GO" id="GO:0003723">
    <property type="term" value="F:RNA binding"/>
    <property type="evidence" value="ECO:0007669"/>
    <property type="project" value="UniProtKB-UniRule"/>
</dbReference>
<evidence type="ECO:0000256" key="22">
    <source>
        <dbReference type="PROSITE-ProRule" id="PRU00176"/>
    </source>
</evidence>
<dbReference type="GO" id="GO:0005684">
    <property type="term" value="C:U2-type spliceosomal complex"/>
    <property type="evidence" value="ECO:0007669"/>
    <property type="project" value="TreeGrafter"/>
</dbReference>
<comment type="similarity">
    <text evidence="3">Belongs to the HTATSF1 family.</text>
</comment>
<keyword evidence="10" id="KW-0227">DNA damage</keyword>
<keyword evidence="18" id="KW-0234">DNA repair</keyword>
<evidence type="ECO:0000256" key="4">
    <source>
        <dbReference type="ARBA" id="ARBA00022454"/>
    </source>
</evidence>
<feature type="region of interest" description="Disordered" evidence="23">
    <location>
        <begin position="82"/>
        <end position="132"/>
    </location>
</feature>
<evidence type="ECO:0000256" key="15">
    <source>
        <dbReference type="ARBA" id="ARBA00023159"/>
    </source>
</evidence>
<evidence type="ECO:0000256" key="20">
    <source>
        <dbReference type="ARBA" id="ARBA00062124"/>
    </source>
</evidence>
<dbReference type="EMBL" id="JAPWDV010000001">
    <property type="protein sequence ID" value="KAJ6224931.1"/>
    <property type="molecule type" value="Genomic_DNA"/>
</dbReference>
<keyword evidence="4" id="KW-0158">Chromosome</keyword>
<dbReference type="GO" id="GO:0000398">
    <property type="term" value="P:mRNA splicing, via spliceosome"/>
    <property type="evidence" value="ECO:0007669"/>
    <property type="project" value="InterPro"/>
</dbReference>
<feature type="compositionally biased region" description="Polar residues" evidence="23">
    <location>
        <begin position="109"/>
        <end position="120"/>
    </location>
</feature>
<evidence type="ECO:0000256" key="8">
    <source>
        <dbReference type="ARBA" id="ARBA00022728"/>
    </source>
</evidence>
<dbReference type="InterPro" id="IPR000504">
    <property type="entry name" value="RRM_dom"/>
</dbReference>
<organism evidence="25 26">
    <name type="scientific">Blomia tropicalis</name>
    <name type="common">Mite</name>
    <dbReference type="NCBI Taxonomy" id="40697"/>
    <lineage>
        <taxon>Eukaryota</taxon>
        <taxon>Metazoa</taxon>
        <taxon>Ecdysozoa</taxon>
        <taxon>Arthropoda</taxon>
        <taxon>Chelicerata</taxon>
        <taxon>Arachnida</taxon>
        <taxon>Acari</taxon>
        <taxon>Acariformes</taxon>
        <taxon>Sarcoptiformes</taxon>
        <taxon>Astigmata</taxon>
        <taxon>Glycyphagoidea</taxon>
        <taxon>Echimyopodidae</taxon>
        <taxon>Blomia</taxon>
    </lineage>
</organism>
<dbReference type="InterPro" id="IPR034392">
    <property type="entry name" value="TatSF1-like_RRM1"/>
</dbReference>
<keyword evidence="5" id="KW-1017">Isopeptide bond</keyword>
<keyword evidence="6" id="KW-0597">Phosphoprotein</keyword>
<evidence type="ECO:0000256" key="23">
    <source>
        <dbReference type="SAM" id="MobiDB-lite"/>
    </source>
</evidence>
<gene>
    <name evidence="25" type="ORF">RDWZM_003476</name>
</gene>
<dbReference type="CDD" id="cd12282">
    <property type="entry name" value="RRM2_TatSF1_like"/>
    <property type="match status" value="1"/>
</dbReference>
<dbReference type="OMA" id="DTDFRFG"/>
<feature type="domain" description="RRM" evidence="24">
    <location>
        <begin position="276"/>
        <end position="362"/>
    </location>
</feature>
<evidence type="ECO:0000313" key="26">
    <source>
        <dbReference type="Proteomes" id="UP001142055"/>
    </source>
</evidence>
<keyword evidence="8" id="KW-0747">Spliceosome</keyword>
<evidence type="ECO:0000256" key="11">
    <source>
        <dbReference type="ARBA" id="ARBA00022843"/>
    </source>
</evidence>
<evidence type="ECO:0000256" key="9">
    <source>
        <dbReference type="ARBA" id="ARBA00022737"/>
    </source>
</evidence>
<evidence type="ECO:0000256" key="6">
    <source>
        <dbReference type="ARBA" id="ARBA00022553"/>
    </source>
</evidence>
<keyword evidence="9" id="KW-0677">Repeat</keyword>
<dbReference type="GO" id="GO:0006281">
    <property type="term" value="P:DNA repair"/>
    <property type="evidence" value="ECO:0007669"/>
    <property type="project" value="UniProtKB-KW"/>
</dbReference>
<feature type="region of interest" description="Disordered" evidence="23">
    <location>
        <begin position="20"/>
        <end position="46"/>
    </location>
</feature>
<dbReference type="AlphaFoldDB" id="A0A9Q0RSL3"/>
<dbReference type="InterPro" id="IPR035979">
    <property type="entry name" value="RBD_domain_sf"/>
</dbReference>
<evidence type="ECO:0000256" key="12">
    <source>
        <dbReference type="ARBA" id="ARBA00022884"/>
    </source>
</evidence>
<dbReference type="SUPFAM" id="SSF54928">
    <property type="entry name" value="RNA-binding domain, RBD"/>
    <property type="match status" value="1"/>
</dbReference>
<dbReference type="GO" id="GO:0005686">
    <property type="term" value="C:U2 snRNP"/>
    <property type="evidence" value="ECO:0007669"/>
    <property type="project" value="TreeGrafter"/>
</dbReference>
<dbReference type="InterPro" id="IPR012677">
    <property type="entry name" value="Nucleotide-bd_a/b_plait_sf"/>
</dbReference>
<evidence type="ECO:0000256" key="2">
    <source>
        <dbReference type="ARBA" id="ARBA00004286"/>
    </source>
</evidence>
<dbReference type="GO" id="GO:0005694">
    <property type="term" value="C:chromosome"/>
    <property type="evidence" value="ECO:0007669"/>
    <property type="project" value="UniProtKB-SubCell"/>
</dbReference>
<dbReference type="CDD" id="cd12281">
    <property type="entry name" value="RRM1_TatSF1_like"/>
    <property type="match status" value="1"/>
</dbReference>
<evidence type="ECO:0000256" key="19">
    <source>
        <dbReference type="ARBA" id="ARBA00023242"/>
    </source>
</evidence>
<evidence type="ECO:0000256" key="10">
    <source>
        <dbReference type="ARBA" id="ARBA00022763"/>
    </source>
</evidence>
<keyword evidence="26" id="KW-1185">Reference proteome</keyword>
<keyword evidence="14" id="KW-0805">Transcription regulation</keyword>
<dbReference type="Proteomes" id="UP001142055">
    <property type="component" value="Chromosome 1"/>
</dbReference>
<keyword evidence="13" id="KW-0007">Acetylation</keyword>
<feature type="compositionally biased region" description="Basic and acidic residues" evidence="23">
    <location>
        <begin position="20"/>
        <end position="30"/>
    </location>
</feature>
<evidence type="ECO:0000313" key="25">
    <source>
        <dbReference type="EMBL" id="KAJ6224931.1"/>
    </source>
</evidence>
<keyword evidence="19" id="KW-0539">Nucleus</keyword>
<dbReference type="InterPro" id="IPR034393">
    <property type="entry name" value="TatSF1-like"/>
</dbReference>
<dbReference type="Pfam" id="PF00076">
    <property type="entry name" value="RRM_1"/>
    <property type="match status" value="2"/>
</dbReference>
<dbReference type="SMART" id="SM00360">
    <property type="entry name" value="RRM"/>
    <property type="match status" value="2"/>
</dbReference>
<name>A0A9Q0RSL3_BLOTA</name>
<feature type="domain" description="RRM" evidence="24">
    <location>
        <begin position="143"/>
        <end position="227"/>
    </location>
</feature>
<keyword evidence="11" id="KW-0832">Ubl conjugation</keyword>
<dbReference type="FunFam" id="3.30.70.330:FF:000105">
    <property type="entry name" value="HIV Tat-specific factor 1 homolog"/>
    <property type="match status" value="1"/>
</dbReference>
<keyword evidence="17" id="KW-0508">mRNA splicing</keyword>
<dbReference type="PANTHER" id="PTHR15608">
    <property type="entry name" value="SPLICING FACTOR U2AF-ASSOCIATED PROTEIN 2"/>
    <property type="match status" value="1"/>
</dbReference>
<accession>A0A9Q0RSL3</accession>
<keyword evidence="7" id="KW-0507">mRNA processing</keyword>
<sequence length="389" mass="45920">MSEADEDFEFQLQQEAIEAAAKESSEKKEGTITTNPSVYIDPNDGTEFEWDSMRKAWFPKINDDFIARYQASYGNYVDVNKEEKREDSKLNETISNQPEPDEFGKQTKSKPSTSSANQQDLIKRSQSEQKDSEWFEVNDEHNTNVYVSNLPMDITEEEFVELMKKCGLIMKDERNQLKIKLYRDETGMPKGDGRCCYIKIESVDLALNILDGYLFRDHTIKVERAKFSLKGTYDPTRKPKRKKNNKKDKEKQKKRMEKLFDWRPEKLPTERPKNEKVVVIKNMFDPKMFEDDPKLILEYRSDLREECEEKCGSVRKVEIYDLHPDGVATIAFNEFDDSDKCIELMNGRFFAGRKLDAQHWDGKTKFKMEESEKEVEKRIEQWEKFLEQE</sequence>
<proteinExistence type="inferred from homology"/>
<keyword evidence="12 22" id="KW-0694">RNA-binding</keyword>
<evidence type="ECO:0000256" key="18">
    <source>
        <dbReference type="ARBA" id="ARBA00023204"/>
    </source>
</evidence>
<dbReference type="Gene3D" id="3.30.70.330">
    <property type="match status" value="2"/>
</dbReference>
<evidence type="ECO:0000256" key="5">
    <source>
        <dbReference type="ARBA" id="ARBA00022499"/>
    </source>
</evidence>
<evidence type="ECO:0000256" key="17">
    <source>
        <dbReference type="ARBA" id="ARBA00023187"/>
    </source>
</evidence>
<feature type="compositionally biased region" description="Basic and acidic residues" evidence="23">
    <location>
        <begin position="121"/>
        <end position="132"/>
    </location>
</feature>
<evidence type="ECO:0000256" key="16">
    <source>
        <dbReference type="ARBA" id="ARBA00023163"/>
    </source>
</evidence>
<comment type="subunit">
    <text evidence="20">Component of the 17S U2 SnRNP complex, a ribonucleoprotein complex that contains small nuclear RNA (snRNA) U2 and a number of specific proteins. Within the 17S U2 SnRNP complex, interacts (via UHM region) directly with SF3B1. Component of a complex which is at least composed of HTATSF1/Tat-SF1, the P-TEFb complex components CDK9 and CCNT1, RNA polymerase II, SUPT5H, and NCL/nucleolin. Interacts with GTF2F2/RAP30 and POLR2A. Interacts with TCERG1/CA150. Interacts with (poly-ADP-ribosylated) RPA1; promoting HTATSF1 recruitment to DNA damage sites. Interacts (when phosphorylated) with TOPBP1; promoting recruitment of TOPBP1 to DNA damage sites during S-phase.</text>
</comment>
<keyword evidence="15" id="KW-0010">Activator</keyword>
<evidence type="ECO:0000256" key="1">
    <source>
        <dbReference type="ARBA" id="ARBA00004123"/>
    </source>
</evidence>
<evidence type="ECO:0000259" key="24">
    <source>
        <dbReference type="PROSITE" id="PS50102"/>
    </source>
</evidence>
<comment type="subcellular location">
    <subcellularLocation>
        <location evidence="2">Chromosome</location>
    </subcellularLocation>
    <subcellularLocation>
        <location evidence="1">Nucleus</location>
    </subcellularLocation>
</comment>
<protein>
    <recommendedName>
        <fullName evidence="21">17S U2 SnRNP complex component HTATSF1</fullName>
    </recommendedName>
</protein>
<feature type="region of interest" description="Disordered" evidence="23">
    <location>
        <begin position="233"/>
        <end position="255"/>
    </location>
</feature>
<evidence type="ECO:0000256" key="3">
    <source>
        <dbReference type="ARBA" id="ARBA00007747"/>
    </source>
</evidence>
<dbReference type="FunFam" id="3.30.70.330:FF:000202">
    <property type="entry name" value="HIV Tat-specific factor 1"/>
    <property type="match status" value="1"/>
</dbReference>
<comment type="caution">
    <text evidence="25">The sequence shown here is derived from an EMBL/GenBank/DDBJ whole genome shotgun (WGS) entry which is preliminary data.</text>
</comment>
<dbReference type="PANTHER" id="PTHR15608:SF0">
    <property type="entry name" value="HIV TAT-SPECIFIC FACTOR 1"/>
    <property type="match status" value="1"/>
</dbReference>
<evidence type="ECO:0000256" key="13">
    <source>
        <dbReference type="ARBA" id="ARBA00022990"/>
    </source>
</evidence>
<evidence type="ECO:0000256" key="14">
    <source>
        <dbReference type="ARBA" id="ARBA00023015"/>
    </source>
</evidence>
<evidence type="ECO:0000256" key="7">
    <source>
        <dbReference type="ARBA" id="ARBA00022664"/>
    </source>
</evidence>
<keyword evidence="16" id="KW-0804">Transcription</keyword>
<dbReference type="PROSITE" id="PS50102">
    <property type="entry name" value="RRM"/>
    <property type="match status" value="2"/>
</dbReference>
<reference evidence="25" key="1">
    <citation type="submission" date="2022-12" db="EMBL/GenBank/DDBJ databases">
        <title>Genome assemblies of Blomia tropicalis.</title>
        <authorList>
            <person name="Cui Y."/>
        </authorList>
    </citation>
    <scope>NUCLEOTIDE SEQUENCE</scope>
    <source>
        <tissue evidence="25">Adult mites</tissue>
    </source>
</reference>
<evidence type="ECO:0000256" key="21">
    <source>
        <dbReference type="ARBA" id="ARBA00073773"/>
    </source>
</evidence>